<feature type="signal peptide" evidence="1">
    <location>
        <begin position="1"/>
        <end position="21"/>
    </location>
</feature>
<feature type="chain" id="PRO_5017720715" evidence="1">
    <location>
        <begin position="22"/>
        <end position="129"/>
    </location>
</feature>
<reference evidence="3" key="1">
    <citation type="submission" date="2018-08" db="EMBL/GenBank/DDBJ databases">
        <authorList>
            <person name="Zhang J."/>
            <person name="Du Z.-J."/>
        </authorList>
    </citation>
    <scope>NUCLEOTIDE SEQUENCE [LARGE SCALE GENOMIC DNA]</scope>
    <source>
        <strain evidence="3">KCTC 52655</strain>
    </source>
</reference>
<dbReference type="Proteomes" id="UP000256561">
    <property type="component" value="Unassembled WGS sequence"/>
</dbReference>
<sequence length="129" mass="14324">MMRKSALVIVAGLLQAGSAASSELDEFESAYNGLCQKIKQCAFEHMQEEQGVSQEMRSMVDGMLSAMCENMMKFTESDVEQYQELARPAASCMNSMTELPCSKLLEDRAVTAECKAFEAEAEKYKNPVQ</sequence>
<dbReference type="OrthoDB" id="6332945at2"/>
<evidence type="ECO:0000256" key="1">
    <source>
        <dbReference type="SAM" id="SignalP"/>
    </source>
</evidence>
<name>A0A3D8M489_9ALTE</name>
<dbReference type="RefSeq" id="WP_115593988.1">
    <property type="nucleotide sequence ID" value="NZ_QRHA01000010.1"/>
</dbReference>
<keyword evidence="1" id="KW-0732">Signal</keyword>
<proteinExistence type="predicted"/>
<dbReference type="AlphaFoldDB" id="A0A3D8M489"/>
<comment type="caution">
    <text evidence="2">The sequence shown here is derived from an EMBL/GenBank/DDBJ whole genome shotgun (WGS) entry which is preliminary data.</text>
</comment>
<keyword evidence="3" id="KW-1185">Reference proteome</keyword>
<protein>
    <submittedName>
        <fullName evidence="2">Uncharacterized protein</fullName>
    </submittedName>
</protein>
<gene>
    <name evidence="2" type="ORF">DXV75_13655</name>
</gene>
<evidence type="ECO:0000313" key="2">
    <source>
        <dbReference type="EMBL" id="RDV24466.1"/>
    </source>
</evidence>
<organism evidence="2 3">
    <name type="scientific">Alteromonas aestuariivivens</name>
    <dbReference type="NCBI Taxonomy" id="1938339"/>
    <lineage>
        <taxon>Bacteria</taxon>
        <taxon>Pseudomonadati</taxon>
        <taxon>Pseudomonadota</taxon>
        <taxon>Gammaproteobacteria</taxon>
        <taxon>Alteromonadales</taxon>
        <taxon>Alteromonadaceae</taxon>
        <taxon>Alteromonas/Salinimonas group</taxon>
        <taxon>Alteromonas</taxon>
    </lineage>
</organism>
<evidence type="ECO:0000313" key="3">
    <source>
        <dbReference type="Proteomes" id="UP000256561"/>
    </source>
</evidence>
<dbReference type="EMBL" id="QRHA01000010">
    <property type="protein sequence ID" value="RDV24466.1"/>
    <property type="molecule type" value="Genomic_DNA"/>
</dbReference>
<accession>A0A3D8M489</accession>